<organism evidence="1 2">
    <name type="scientific">Panagrolaimus sp. ES5</name>
    <dbReference type="NCBI Taxonomy" id="591445"/>
    <lineage>
        <taxon>Eukaryota</taxon>
        <taxon>Metazoa</taxon>
        <taxon>Ecdysozoa</taxon>
        <taxon>Nematoda</taxon>
        <taxon>Chromadorea</taxon>
        <taxon>Rhabditida</taxon>
        <taxon>Tylenchina</taxon>
        <taxon>Panagrolaimomorpha</taxon>
        <taxon>Panagrolaimoidea</taxon>
        <taxon>Panagrolaimidae</taxon>
        <taxon>Panagrolaimus</taxon>
    </lineage>
</organism>
<reference evidence="2" key="1">
    <citation type="submission" date="2022-11" db="UniProtKB">
        <authorList>
            <consortium name="WormBaseParasite"/>
        </authorList>
    </citation>
    <scope>IDENTIFICATION</scope>
</reference>
<proteinExistence type="predicted"/>
<dbReference type="WBParaSite" id="ES5_v2.g8252.t1">
    <property type="protein sequence ID" value="ES5_v2.g8252.t1"/>
    <property type="gene ID" value="ES5_v2.g8252"/>
</dbReference>
<sequence length="382" mass="44173">MVYGTFYDYYIAIPAKEKQEIFMRQYSYLSQGSNFLKYQFPFEPDATLIGDGTKQKQNKFANLLMMFSMRRNTEQIMSTRTQDDQIASLHGARFLNNLIQTLRKFPQIFYNQIVVQATLAVDSFFFLSGLLTTYIFIKKLKHAKAREKQTGRRAAIRLDNPSVWIMINVWDGYLLNTKPVVQGEFKLVGIKLWAVWCLATFLGGYSVFGLWHYTKTGEISRAWHMGYTLFGRLSFSLFLGWTIFACQTGHADKINRILGHKFFIPLSKMTFCAYLIHPILLQLYYLSRNQAFHFTHAFQMFYMFSVAVFVSYAVAFILCIAFEQPVTNFDKLVFQEQKSSAPPKADTEIELRETQPSLTLQVPDRPIILGGDPPSALKKPNH</sequence>
<protein>
    <submittedName>
        <fullName evidence="2">Acyltransferase 3 domain-containing protein</fullName>
    </submittedName>
</protein>
<evidence type="ECO:0000313" key="1">
    <source>
        <dbReference type="Proteomes" id="UP000887579"/>
    </source>
</evidence>
<evidence type="ECO:0000313" key="2">
    <source>
        <dbReference type="WBParaSite" id="ES5_v2.g8252.t1"/>
    </source>
</evidence>
<accession>A0AC34GU66</accession>
<dbReference type="Proteomes" id="UP000887579">
    <property type="component" value="Unplaced"/>
</dbReference>
<name>A0AC34GU66_9BILA</name>